<sequence>MCWLLCGQGPALAGETLAVVIRGIEGEPLDNVRASLDAVTRGAGEALTAEDIKAMHQRAERQIRRALQPFAYYRPVISGSLEAPAAAGAPWQARYQVDAGEVLRISAVELSFEGPGAEPGDLQSLREALALNSGDPLDHRVYEQAKRDLLSRAREQGYRQARLSEHRVEVDLEAYQARVVLTLATGPRYVIGPIAFQQAQFAREYLEGYLVLQPGDTFRPSELSRQRRLFSASGHFSEVLVTPGEALPGASPQVPLTIALEPFPANRYRGRVGWGTDTGFGLGMDWTRRYLGRHGHQFNAGFAVAQERERLALDLSYTIPLDPLSGSALEINGRHESKDLNFEDVELDQGGDTRIATNLASLFWHLPVRAVGDFSLRTTAGLSLVGETYDIFEVLFGNLPGSAQEVIIDTIGPLAYETLAPEFEAVVPGLSFKLRRSDDPLYIRRGDYLSLELLGTDQSLGANIDFWQLRFSSWNIWPVGEHGRLLLRSSLGYTDAESRQVLGVNFNQMPEYYEFRAGGARSIRGYGFETLFPEDALTGGKHIAVASVEYEHEVIPDWSVATFVDAGNAFNDADDFEEKLGVGIGLRWRSPVGLARIDLGFPLDEADDAFQIYITVGPEF</sequence>
<dbReference type="GO" id="GO:0019867">
    <property type="term" value="C:outer membrane"/>
    <property type="evidence" value="ECO:0007669"/>
    <property type="project" value="InterPro"/>
</dbReference>
<organism evidence="5 6">
    <name type="scientific">Seongchinamella sediminis</name>
    <dbReference type="NCBI Taxonomy" id="2283635"/>
    <lineage>
        <taxon>Bacteria</taxon>
        <taxon>Pseudomonadati</taxon>
        <taxon>Pseudomonadota</taxon>
        <taxon>Gammaproteobacteria</taxon>
        <taxon>Cellvibrionales</taxon>
        <taxon>Halieaceae</taxon>
        <taxon>Seongchinamella</taxon>
    </lineage>
</organism>
<dbReference type="Pfam" id="PF01103">
    <property type="entry name" value="Omp85"/>
    <property type="match status" value="1"/>
</dbReference>
<keyword evidence="2" id="KW-0472">Membrane</keyword>
<keyword evidence="6" id="KW-1185">Reference proteome</keyword>
<evidence type="ECO:0000313" key="5">
    <source>
        <dbReference type="EMBL" id="RLQ23292.1"/>
    </source>
</evidence>
<comment type="subcellular location">
    <subcellularLocation>
        <location evidence="1">Membrane</location>
    </subcellularLocation>
</comment>
<comment type="caution">
    <text evidence="5">The sequence shown here is derived from an EMBL/GenBank/DDBJ whole genome shotgun (WGS) entry which is preliminary data.</text>
</comment>
<accession>A0A3L7E4D6</accession>
<evidence type="ECO:0000259" key="3">
    <source>
        <dbReference type="Pfam" id="PF01103"/>
    </source>
</evidence>
<dbReference type="Proteomes" id="UP000265509">
    <property type="component" value="Unassembled WGS sequence"/>
</dbReference>
<dbReference type="Gene3D" id="2.40.160.50">
    <property type="entry name" value="membrane protein fhac: a member of the omp85/tpsb transporter family"/>
    <property type="match status" value="1"/>
</dbReference>
<evidence type="ECO:0000256" key="2">
    <source>
        <dbReference type="ARBA" id="ARBA00023136"/>
    </source>
</evidence>
<evidence type="ECO:0000256" key="1">
    <source>
        <dbReference type="ARBA" id="ARBA00004370"/>
    </source>
</evidence>
<feature type="domain" description="Bacterial surface antigen (D15)" evidence="3">
    <location>
        <begin position="312"/>
        <end position="620"/>
    </location>
</feature>
<dbReference type="AlphaFoldDB" id="A0A3L7E4D6"/>
<evidence type="ECO:0000313" key="6">
    <source>
        <dbReference type="Proteomes" id="UP000265509"/>
    </source>
</evidence>
<dbReference type="Gene3D" id="3.10.20.310">
    <property type="entry name" value="membrane protein fhac"/>
    <property type="match status" value="3"/>
</dbReference>
<name>A0A3L7E4D6_9GAMM</name>
<dbReference type="Pfam" id="PF17243">
    <property type="entry name" value="POTRA_TamA_1"/>
    <property type="match status" value="1"/>
</dbReference>
<dbReference type="EMBL" id="QRAN01000002">
    <property type="protein sequence ID" value="RLQ23292.1"/>
    <property type="molecule type" value="Genomic_DNA"/>
</dbReference>
<feature type="domain" description="TamA POTRA" evidence="4">
    <location>
        <begin position="19"/>
        <end position="98"/>
    </location>
</feature>
<dbReference type="InterPro" id="IPR035243">
    <property type="entry name" value="TamA_POTRA_Dom_1"/>
</dbReference>
<reference evidence="5 6" key="1">
    <citation type="submission" date="2018-07" db="EMBL/GenBank/DDBJ databases">
        <title>Halioglobus sp. genome submission.</title>
        <authorList>
            <person name="Ye M.-Q."/>
            <person name="Du Z.-J."/>
        </authorList>
    </citation>
    <scope>NUCLEOTIDE SEQUENCE [LARGE SCALE GENOMIC DNA]</scope>
    <source>
        <strain evidence="5 6">U0301</strain>
    </source>
</reference>
<proteinExistence type="predicted"/>
<evidence type="ECO:0000259" key="4">
    <source>
        <dbReference type="Pfam" id="PF17243"/>
    </source>
</evidence>
<gene>
    <name evidence="5" type="ORF">DWB85_01695</name>
</gene>
<protein>
    <submittedName>
        <fullName evidence="5">Uncharacterized protein</fullName>
    </submittedName>
</protein>
<dbReference type="InterPro" id="IPR000184">
    <property type="entry name" value="Bac_surfAg_D15"/>
</dbReference>